<protein>
    <submittedName>
        <fullName evidence="1">Uncharacterized protein</fullName>
    </submittedName>
</protein>
<accession>A0ABQ3P366</accession>
<name>A0ABQ3P366_9ACTN</name>
<proteinExistence type="predicted"/>
<gene>
    <name evidence="1" type="ORF">Shyd_08310</name>
</gene>
<dbReference type="EMBL" id="BNDW01000004">
    <property type="protein sequence ID" value="GHI19460.1"/>
    <property type="molecule type" value="Genomic_DNA"/>
</dbReference>
<comment type="caution">
    <text evidence="1">The sequence shown here is derived from an EMBL/GenBank/DDBJ whole genome shotgun (WGS) entry which is preliminary data.</text>
</comment>
<evidence type="ECO:0000313" key="2">
    <source>
        <dbReference type="Proteomes" id="UP001052739"/>
    </source>
</evidence>
<organism evidence="1 2">
    <name type="scientific">Streptomyces hydrogenans</name>
    <dbReference type="NCBI Taxonomy" id="1873719"/>
    <lineage>
        <taxon>Bacteria</taxon>
        <taxon>Bacillati</taxon>
        <taxon>Actinomycetota</taxon>
        <taxon>Actinomycetes</taxon>
        <taxon>Kitasatosporales</taxon>
        <taxon>Streptomycetaceae</taxon>
        <taxon>Streptomyces</taxon>
    </lineage>
</organism>
<keyword evidence="2" id="KW-1185">Reference proteome</keyword>
<dbReference type="Proteomes" id="UP001052739">
    <property type="component" value="Unassembled WGS sequence"/>
</dbReference>
<reference evidence="1" key="1">
    <citation type="submission" date="2024-05" db="EMBL/GenBank/DDBJ databases">
        <title>Whole genome shotgun sequence of Streptomyces hydrogenans NBRC 13475.</title>
        <authorList>
            <person name="Komaki H."/>
            <person name="Tamura T."/>
        </authorList>
    </citation>
    <scope>NUCLEOTIDE SEQUENCE</scope>
    <source>
        <strain evidence="1">NBRC 13475</strain>
    </source>
</reference>
<evidence type="ECO:0000313" key="1">
    <source>
        <dbReference type="EMBL" id="GHI19460.1"/>
    </source>
</evidence>
<sequence length="141" mass="14752">MVGAVPGVDDSPGVWLRAPFMLRGRFFCTGARILDSSAHTAEVTAGHEVPPPPLVRLPTIPALLGRGRASAAPPPERVNNTPELANNFRWTAPGARDGPRLELPGGLWQDARPQLAGASDSGLSGGHGRLVQAIFGPLQVV</sequence>